<accession>A0AA40AJP4</accession>
<feature type="non-terminal residue" evidence="1">
    <location>
        <position position="1"/>
    </location>
</feature>
<name>A0AA40AJP4_9PEZI</name>
<sequence length="63" mass="6899">DLTRLIQQLPGVRCPTCASNGQEVWVIRGRACGHCGTACFRHQTHTRTQASKPNTKSHATPDV</sequence>
<dbReference type="GeneID" id="85321048"/>
<dbReference type="EMBL" id="JAUIRO010000004">
    <property type="protein sequence ID" value="KAK0717073.1"/>
    <property type="molecule type" value="Genomic_DNA"/>
</dbReference>
<dbReference type="AlphaFoldDB" id="A0AA40AJP4"/>
<evidence type="ECO:0000313" key="2">
    <source>
        <dbReference type="Proteomes" id="UP001172101"/>
    </source>
</evidence>
<organism evidence="1 2">
    <name type="scientific">Lasiosphaeria miniovina</name>
    <dbReference type="NCBI Taxonomy" id="1954250"/>
    <lineage>
        <taxon>Eukaryota</taxon>
        <taxon>Fungi</taxon>
        <taxon>Dikarya</taxon>
        <taxon>Ascomycota</taxon>
        <taxon>Pezizomycotina</taxon>
        <taxon>Sordariomycetes</taxon>
        <taxon>Sordariomycetidae</taxon>
        <taxon>Sordariales</taxon>
        <taxon>Lasiosphaeriaceae</taxon>
        <taxon>Lasiosphaeria</taxon>
    </lineage>
</organism>
<proteinExistence type="predicted"/>
<reference evidence="1" key="1">
    <citation type="submission" date="2023-06" db="EMBL/GenBank/DDBJ databases">
        <title>Genome-scale phylogeny and comparative genomics of the fungal order Sordariales.</title>
        <authorList>
            <consortium name="Lawrence Berkeley National Laboratory"/>
            <person name="Hensen N."/>
            <person name="Bonometti L."/>
            <person name="Westerberg I."/>
            <person name="Brannstrom I.O."/>
            <person name="Guillou S."/>
            <person name="Cros-Aarteil S."/>
            <person name="Calhoun S."/>
            <person name="Haridas S."/>
            <person name="Kuo A."/>
            <person name="Mondo S."/>
            <person name="Pangilinan J."/>
            <person name="Riley R."/>
            <person name="LaButti K."/>
            <person name="Andreopoulos B."/>
            <person name="Lipzen A."/>
            <person name="Chen C."/>
            <person name="Yanf M."/>
            <person name="Daum C."/>
            <person name="Ng V."/>
            <person name="Clum A."/>
            <person name="Steindorff A."/>
            <person name="Ohm R."/>
            <person name="Martin F."/>
            <person name="Silar P."/>
            <person name="Natvig D."/>
            <person name="Lalanne C."/>
            <person name="Gautier V."/>
            <person name="Ament-velasquez S.L."/>
            <person name="Kruys A."/>
            <person name="Hutchinson M.I."/>
            <person name="Powell A.J."/>
            <person name="Barry K."/>
            <person name="Miller A.N."/>
            <person name="Grigoriev I.V."/>
            <person name="Debuchy R."/>
            <person name="Gladieux P."/>
            <person name="Thoren M.H."/>
            <person name="Johannesson H."/>
        </authorList>
    </citation>
    <scope>NUCLEOTIDE SEQUENCE</scope>
    <source>
        <strain evidence="1">SMH2392-1A</strain>
    </source>
</reference>
<dbReference type="RefSeq" id="XP_060295866.1">
    <property type="nucleotide sequence ID" value="XM_060437778.1"/>
</dbReference>
<evidence type="ECO:0000313" key="1">
    <source>
        <dbReference type="EMBL" id="KAK0717073.1"/>
    </source>
</evidence>
<keyword evidence="2" id="KW-1185">Reference proteome</keyword>
<comment type="caution">
    <text evidence="1">The sequence shown here is derived from an EMBL/GenBank/DDBJ whole genome shotgun (WGS) entry which is preliminary data.</text>
</comment>
<protein>
    <submittedName>
        <fullName evidence="1">Uncharacterized protein</fullName>
    </submittedName>
</protein>
<gene>
    <name evidence="1" type="ORF">B0T26DRAFT_646053</name>
</gene>
<dbReference type="Proteomes" id="UP001172101">
    <property type="component" value="Unassembled WGS sequence"/>
</dbReference>